<name>N1JH54_BLUG1</name>
<dbReference type="EMBL" id="CAUH01003439">
    <property type="protein sequence ID" value="CCU77182.1"/>
    <property type="molecule type" value="Genomic_DNA"/>
</dbReference>
<keyword evidence="4" id="KW-1185">Reference proteome</keyword>
<evidence type="ECO:0000313" key="3">
    <source>
        <dbReference type="EMBL" id="CCU77182.1"/>
    </source>
</evidence>
<dbReference type="PANTHER" id="PTHR40375:SF2">
    <property type="entry name" value="SPORULATION-SPECIFIC PROTEIN 22"/>
    <property type="match status" value="1"/>
</dbReference>
<dbReference type="PANTHER" id="PTHR40375">
    <property type="entry name" value="SPORULATION-SPECIFIC PROTEIN 22"/>
    <property type="match status" value="1"/>
</dbReference>
<dbReference type="HOGENOM" id="CLU_001453_0_0_1"/>
<dbReference type="InterPro" id="IPR013940">
    <property type="entry name" value="Spo22/ZIP4/TEX11"/>
</dbReference>
<dbReference type="Proteomes" id="UP000015441">
    <property type="component" value="Unassembled WGS sequence"/>
</dbReference>
<dbReference type="Pfam" id="PF08631">
    <property type="entry name" value="SPO22"/>
    <property type="match status" value="1"/>
</dbReference>
<accession>N1JH54</accession>
<protein>
    <recommendedName>
        <fullName evidence="2">Protein ZIP4 homolog</fullName>
    </recommendedName>
</protein>
<sequence length="899" mass="102679">MALEPQLSTAVTHNSTKHLTLEIHKSISSFPTKFISSKNFEDVDRCGTAIWNTCTRLRRDIEFNENDEGNYLLFLSRIFAFFLLDCAHQCGEAPAENLLRLTKVGIKAAKNCIDRKDCDMALRVLGKVGGYQDPLKMLGEESDKKIRQSCERAWHMEQYDIAEHMFCKSTSSENILDDGTAESLGDTLYEMGRDLLNKKQYPMAVKWLRRAFGIINSHELDKLSKDASALRISILQSLIKALLGLQDSDSLEEAQNWLDMLELEVGDKLVVLLLRLETISVCSGEKFDSNAYSDVLQRLMAIVHLNESNFRLLMYHIRKLNDKSPNLACHALEILNTRVMREDRDEYVEKILITRLWMAVDYRDTQGQILQLETLFSELVANLKSPISSVATLAAHTLLWKKIESNYTIGNFDAAENWCKLAMHKIFEKSGDLNMARISRKLLLCALAKNEINTAKEVFASMSEVGKNEPMSRFLMYKVANRCGDSEMAVECLNKISSASMKDSTLLQACCLDAQQMGNKPQLLVTLQLIIEKYAHNSSSGIHLPSLLRFTIGLMSGMLEEAKKSGSCGNNDIIEKLCVAFESAISSVRNTRISTKTEEKLWTIDEYDWYSKNSYSLAIKHFTEWDPRQTLRMIKCCIGFIDNYPLDSSGQISTNHQLRKLFCEFSAATVLIILARAEENIESQLQYYLEARKHVKEFITIVQDKFSTVDEKTQLDLNRKFPILSAFDFEAACRLKSWDDLEQIITKNHSFKNIQAYEIMADCILCADAPTKVIVTILRMIINEAWKIEDLNTSKLAKYMRCLFQIAIAENTEIAEELLEQVCRYAEEASKKNQKYPLEELEWIATRAFNHAVDLYCWHDDDGCLRWSSKALNISHYCTDNGALKKTLQDKLIKLKLDV</sequence>
<dbReference type="FunCoup" id="N1JH54">
    <property type="interactions" value="27"/>
</dbReference>
<proteinExistence type="predicted"/>
<dbReference type="SUPFAM" id="SSF81901">
    <property type="entry name" value="HCP-like"/>
    <property type="match status" value="1"/>
</dbReference>
<dbReference type="AlphaFoldDB" id="N1JH54"/>
<dbReference type="OrthoDB" id="65716at2759"/>
<evidence type="ECO:0000256" key="1">
    <source>
        <dbReference type="ARBA" id="ARBA00023254"/>
    </source>
</evidence>
<dbReference type="eggNOG" id="KOG4814">
    <property type="taxonomic scope" value="Eukaryota"/>
</dbReference>
<organism evidence="3 4">
    <name type="scientific">Blumeria graminis f. sp. hordei (strain DH14)</name>
    <name type="common">Barley powdery mildew</name>
    <name type="synonym">Oidium monilioides f. sp. hordei</name>
    <dbReference type="NCBI Taxonomy" id="546991"/>
    <lineage>
        <taxon>Eukaryota</taxon>
        <taxon>Fungi</taxon>
        <taxon>Dikarya</taxon>
        <taxon>Ascomycota</taxon>
        <taxon>Pezizomycotina</taxon>
        <taxon>Leotiomycetes</taxon>
        <taxon>Erysiphales</taxon>
        <taxon>Erysiphaceae</taxon>
        <taxon>Blumeria</taxon>
        <taxon>Blumeria hordei</taxon>
    </lineage>
</organism>
<evidence type="ECO:0000256" key="2">
    <source>
        <dbReference type="ARBA" id="ARBA00031845"/>
    </source>
</evidence>
<dbReference type="GO" id="GO:0090173">
    <property type="term" value="P:regulation of synaptonemal complex assembly"/>
    <property type="evidence" value="ECO:0007669"/>
    <property type="project" value="InterPro"/>
</dbReference>
<gene>
    <name evidence="3" type="ORF">BGHDH14_bgh05740</name>
</gene>
<dbReference type="Gene3D" id="1.25.40.10">
    <property type="entry name" value="Tetratricopeptide repeat domain"/>
    <property type="match status" value="1"/>
</dbReference>
<evidence type="ECO:0000313" key="4">
    <source>
        <dbReference type="Proteomes" id="UP000015441"/>
    </source>
</evidence>
<comment type="caution">
    <text evidence="3">The sequence shown here is derived from an EMBL/GenBank/DDBJ whole genome shotgun (WGS) entry which is preliminary data.</text>
</comment>
<dbReference type="GO" id="GO:0051321">
    <property type="term" value="P:meiotic cell cycle"/>
    <property type="evidence" value="ECO:0007669"/>
    <property type="project" value="UniProtKB-KW"/>
</dbReference>
<dbReference type="InParanoid" id="N1JH54"/>
<keyword evidence="1" id="KW-0469">Meiosis</keyword>
<dbReference type="InterPro" id="IPR039057">
    <property type="entry name" value="Spo22/ZIP4"/>
</dbReference>
<reference evidence="3 4" key="1">
    <citation type="journal article" date="2010" name="Science">
        <title>Genome expansion and gene loss in powdery mildew fungi reveal tradeoffs in extreme parasitism.</title>
        <authorList>
            <person name="Spanu P.D."/>
            <person name="Abbott J.C."/>
            <person name="Amselem J."/>
            <person name="Burgis T.A."/>
            <person name="Soanes D.M."/>
            <person name="Stueber K."/>
            <person name="Ver Loren van Themaat E."/>
            <person name="Brown J.K.M."/>
            <person name="Butcher S.A."/>
            <person name="Gurr S.J."/>
            <person name="Lebrun M.-H."/>
            <person name="Ridout C.J."/>
            <person name="Schulze-Lefert P."/>
            <person name="Talbot N.J."/>
            <person name="Ahmadinejad N."/>
            <person name="Ametz C."/>
            <person name="Barton G.R."/>
            <person name="Benjdia M."/>
            <person name="Bidzinski P."/>
            <person name="Bindschedler L.V."/>
            <person name="Both M."/>
            <person name="Brewer M.T."/>
            <person name="Cadle-Davidson L."/>
            <person name="Cadle-Davidson M.M."/>
            <person name="Collemare J."/>
            <person name="Cramer R."/>
            <person name="Frenkel O."/>
            <person name="Godfrey D."/>
            <person name="Harriman J."/>
            <person name="Hoede C."/>
            <person name="King B.C."/>
            <person name="Klages S."/>
            <person name="Kleemann J."/>
            <person name="Knoll D."/>
            <person name="Koti P.S."/>
            <person name="Kreplak J."/>
            <person name="Lopez-Ruiz F.J."/>
            <person name="Lu X."/>
            <person name="Maekawa T."/>
            <person name="Mahanil S."/>
            <person name="Micali C."/>
            <person name="Milgroom M.G."/>
            <person name="Montana G."/>
            <person name="Noir S."/>
            <person name="O'Connell R.J."/>
            <person name="Oberhaensli S."/>
            <person name="Parlange F."/>
            <person name="Pedersen C."/>
            <person name="Quesneville H."/>
            <person name="Reinhardt R."/>
            <person name="Rott M."/>
            <person name="Sacristan S."/>
            <person name="Schmidt S.M."/>
            <person name="Schoen M."/>
            <person name="Skamnioti P."/>
            <person name="Sommer H."/>
            <person name="Stephens A."/>
            <person name="Takahara H."/>
            <person name="Thordal-Christensen H."/>
            <person name="Vigouroux M."/>
            <person name="Wessling R."/>
            <person name="Wicker T."/>
            <person name="Panstruga R."/>
        </authorList>
    </citation>
    <scope>NUCLEOTIDE SEQUENCE [LARGE SCALE GENOMIC DNA]</scope>
    <source>
        <strain evidence="3">DH14</strain>
    </source>
</reference>
<dbReference type="InterPro" id="IPR011990">
    <property type="entry name" value="TPR-like_helical_dom_sf"/>
</dbReference>
<dbReference type="STRING" id="546991.N1JH54"/>